<evidence type="ECO:0000256" key="13">
    <source>
        <dbReference type="SAM" id="SignalP"/>
    </source>
</evidence>
<dbReference type="Pfam" id="PF05624">
    <property type="entry name" value="LSR"/>
    <property type="match status" value="1"/>
</dbReference>
<dbReference type="Proteomes" id="UP001557470">
    <property type="component" value="Unassembled WGS sequence"/>
</dbReference>
<evidence type="ECO:0000256" key="11">
    <source>
        <dbReference type="SAM" id="MobiDB-lite"/>
    </source>
</evidence>
<feature type="region of interest" description="Disordered" evidence="11">
    <location>
        <begin position="331"/>
        <end position="374"/>
    </location>
</feature>
<feature type="compositionally biased region" description="Basic and acidic residues" evidence="11">
    <location>
        <begin position="416"/>
        <end position="480"/>
    </location>
</feature>
<sequence>MFLTFVVTVLMATGSTMAVTVQCPVKRYVVMLFQPVTLTCNYQTAAGQPPIVTWKYKSFCKDPIAAALSPNSVDNALSQNNPNYNALLDCTDSQRTVRIIASKQGGAITLSPDYEGRKISILNSADLNIAQTAWGDSGVYICSVLSSQDLSGNSEDYTELIVLDWLLVVLVVLGFLLLLLLIGICWCQCCPHTCCCYVRCPCCPEKCCCPRALYEAGKAVKAGMHNQYASTLYAPPVYAQPQYMQQPGMQQNTMSMLPLPPGVGGPQQYSNGYGRDYDGASSVGHGSQVPLLHDQNSNTGDQTRSGYRIQVDPDGNATRAIYYLERELANMDPSRPSDSAGKYNRLDGGMSEVSSLHDDPRGRGGGRSQPPGLATLYDQDEIMSTISSVSTHGQRGRDDYPRRGGPGDIGSRGRTRSMDNLDDISYRDRYPRDLRDDYPPPRRDGGGPRGRRGSDDLSSRGGYDFDDRHRREPSPDDRRRGGSPSSGLQGRRTRSRDDLMAIERDRERGGRDAYDDGILREAMERKRLGEQQRARSRERLDSDSERSERSRAPRGPPPLPLAPPAVYPDRRYDDVHHTPLPPPYISEDESVSSSKKGNLRKNGAVSRESLVV</sequence>
<dbReference type="AlphaFoldDB" id="A0ABD0WXR6"/>
<evidence type="ECO:0000313" key="15">
    <source>
        <dbReference type="EMBL" id="KAL0984797.1"/>
    </source>
</evidence>
<feature type="compositionally biased region" description="Basic and acidic residues" evidence="11">
    <location>
        <begin position="568"/>
        <end position="577"/>
    </location>
</feature>
<keyword evidence="6 12" id="KW-1133">Transmembrane helix</keyword>
<feature type="region of interest" description="Disordered" evidence="11">
    <location>
        <begin position="387"/>
        <end position="612"/>
    </location>
</feature>
<reference evidence="15 16" key="1">
    <citation type="submission" date="2024-06" db="EMBL/GenBank/DDBJ databases">
        <authorList>
            <person name="Pan Q."/>
            <person name="Wen M."/>
            <person name="Jouanno E."/>
            <person name="Zahm M."/>
            <person name="Klopp C."/>
            <person name="Cabau C."/>
            <person name="Louis A."/>
            <person name="Berthelot C."/>
            <person name="Parey E."/>
            <person name="Roest Crollius H."/>
            <person name="Montfort J."/>
            <person name="Robinson-Rechavi M."/>
            <person name="Bouchez O."/>
            <person name="Lampietro C."/>
            <person name="Lopez Roques C."/>
            <person name="Donnadieu C."/>
            <person name="Postlethwait J."/>
            <person name="Bobe J."/>
            <person name="Verreycken H."/>
            <person name="Guiguen Y."/>
        </authorList>
    </citation>
    <scope>NUCLEOTIDE SEQUENCE [LARGE SCALE GENOMIC DNA]</scope>
    <source>
        <strain evidence="15">Up_M1</strain>
        <tissue evidence="15">Testis</tissue>
    </source>
</reference>
<dbReference type="InterPro" id="IPR003599">
    <property type="entry name" value="Ig_sub"/>
</dbReference>
<evidence type="ECO:0000256" key="7">
    <source>
        <dbReference type="ARBA" id="ARBA00023136"/>
    </source>
</evidence>
<accession>A0ABD0WXR6</accession>
<evidence type="ECO:0000256" key="1">
    <source>
        <dbReference type="ARBA" id="ARBA00004435"/>
    </source>
</evidence>
<dbReference type="EMBL" id="JAGEUA010000004">
    <property type="protein sequence ID" value="KAL0984797.1"/>
    <property type="molecule type" value="Genomic_DNA"/>
</dbReference>
<evidence type="ECO:0000256" key="2">
    <source>
        <dbReference type="ARBA" id="ARBA00009491"/>
    </source>
</evidence>
<dbReference type="PANTHER" id="PTHR15923:SF1">
    <property type="entry name" value="LIPOLYSIS-STIMULATED LIPOPROTEIN RECEPTOR"/>
    <property type="match status" value="1"/>
</dbReference>
<feature type="compositionally biased region" description="Polar residues" evidence="11">
    <location>
        <begin position="294"/>
        <end position="305"/>
    </location>
</feature>
<feature type="signal peptide" evidence="13">
    <location>
        <begin position="1"/>
        <end position="18"/>
    </location>
</feature>
<keyword evidence="9" id="KW-0393">Immunoglobulin domain</keyword>
<evidence type="ECO:0000256" key="6">
    <source>
        <dbReference type="ARBA" id="ARBA00022989"/>
    </source>
</evidence>
<comment type="caution">
    <text evidence="15">The sequence shown here is derived from an EMBL/GenBank/DDBJ whole genome shotgun (WGS) entry which is preliminary data.</text>
</comment>
<feature type="chain" id="PRO_5044799862" description="Ig-like domain-containing protein" evidence="13">
    <location>
        <begin position="19"/>
        <end position="612"/>
    </location>
</feature>
<feature type="transmembrane region" description="Helical" evidence="12">
    <location>
        <begin position="160"/>
        <end position="182"/>
    </location>
</feature>
<feature type="domain" description="Ig-like" evidence="14">
    <location>
        <begin position="34"/>
        <end position="158"/>
    </location>
</feature>
<keyword evidence="16" id="KW-1185">Reference proteome</keyword>
<keyword evidence="13" id="KW-0732">Signal</keyword>
<keyword evidence="8" id="KW-1015">Disulfide bond</keyword>
<dbReference type="SUPFAM" id="SSF48726">
    <property type="entry name" value="Immunoglobulin"/>
    <property type="match status" value="1"/>
</dbReference>
<feature type="compositionally biased region" description="Basic and acidic residues" evidence="11">
    <location>
        <begin position="495"/>
        <end position="551"/>
    </location>
</feature>
<evidence type="ECO:0000256" key="3">
    <source>
        <dbReference type="ARBA" id="ARBA00022427"/>
    </source>
</evidence>
<proteinExistence type="inferred from homology"/>
<feature type="region of interest" description="Disordered" evidence="11">
    <location>
        <begin position="284"/>
        <end position="312"/>
    </location>
</feature>
<protein>
    <recommendedName>
        <fullName evidence="14">Ig-like domain-containing protein</fullName>
    </recommendedName>
</protein>
<comment type="subcellular location">
    <subcellularLocation>
        <location evidence="1">Cell junction</location>
        <location evidence="1">Tight junction</location>
    </subcellularLocation>
    <subcellularLocation>
        <location evidence="10">Endomembrane system</location>
        <topology evidence="10">Single-pass type I membrane protein</topology>
    </subcellularLocation>
</comment>
<evidence type="ECO:0000256" key="10">
    <source>
        <dbReference type="ARBA" id="ARBA00046288"/>
    </source>
</evidence>
<evidence type="ECO:0000256" key="9">
    <source>
        <dbReference type="ARBA" id="ARBA00023319"/>
    </source>
</evidence>
<dbReference type="PANTHER" id="PTHR15923">
    <property type="entry name" value="TRANSMEMBRANE AND IMMUNOGLOBULIN DOMAIN-CONTAINING PROTEIN"/>
    <property type="match status" value="1"/>
</dbReference>
<dbReference type="SMART" id="SM00409">
    <property type="entry name" value="IG"/>
    <property type="match status" value="1"/>
</dbReference>
<dbReference type="GO" id="GO:0012505">
    <property type="term" value="C:endomembrane system"/>
    <property type="evidence" value="ECO:0007669"/>
    <property type="project" value="UniProtKB-SubCell"/>
</dbReference>
<keyword evidence="4 12" id="KW-0812">Transmembrane</keyword>
<keyword evidence="3" id="KW-0796">Tight junction</keyword>
<dbReference type="InterPro" id="IPR007110">
    <property type="entry name" value="Ig-like_dom"/>
</dbReference>
<dbReference type="PROSITE" id="PS50835">
    <property type="entry name" value="IG_LIKE"/>
    <property type="match status" value="1"/>
</dbReference>
<evidence type="ECO:0000256" key="8">
    <source>
        <dbReference type="ARBA" id="ARBA00023157"/>
    </source>
</evidence>
<name>A0ABD0WXR6_UMBPY</name>
<evidence type="ECO:0000313" key="16">
    <source>
        <dbReference type="Proteomes" id="UP001557470"/>
    </source>
</evidence>
<dbReference type="GO" id="GO:0005923">
    <property type="term" value="C:bicellular tight junction"/>
    <property type="evidence" value="ECO:0007669"/>
    <property type="project" value="UniProtKB-SubCell"/>
</dbReference>
<dbReference type="InterPro" id="IPR051874">
    <property type="entry name" value="Ig-like_domain-LISCH7"/>
</dbReference>
<keyword evidence="7 12" id="KW-0472">Membrane</keyword>
<evidence type="ECO:0000256" key="5">
    <source>
        <dbReference type="ARBA" id="ARBA00022949"/>
    </source>
</evidence>
<comment type="similarity">
    <text evidence="2">Belongs to the immunoglobulin superfamily. LISCH7 family.</text>
</comment>
<gene>
    <name evidence="15" type="ORF">UPYG_G00147040</name>
</gene>
<evidence type="ECO:0000259" key="14">
    <source>
        <dbReference type="PROSITE" id="PS50835"/>
    </source>
</evidence>
<organism evidence="15 16">
    <name type="scientific">Umbra pygmaea</name>
    <name type="common">Eastern mudminnow</name>
    <dbReference type="NCBI Taxonomy" id="75934"/>
    <lineage>
        <taxon>Eukaryota</taxon>
        <taxon>Metazoa</taxon>
        <taxon>Chordata</taxon>
        <taxon>Craniata</taxon>
        <taxon>Vertebrata</taxon>
        <taxon>Euteleostomi</taxon>
        <taxon>Actinopterygii</taxon>
        <taxon>Neopterygii</taxon>
        <taxon>Teleostei</taxon>
        <taxon>Protacanthopterygii</taxon>
        <taxon>Esociformes</taxon>
        <taxon>Umbridae</taxon>
        <taxon>Umbra</taxon>
    </lineage>
</organism>
<dbReference type="InterPro" id="IPR036179">
    <property type="entry name" value="Ig-like_dom_sf"/>
</dbReference>
<feature type="compositionally biased region" description="Pro residues" evidence="11">
    <location>
        <begin position="554"/>
        <end position="566"/>
    </location>
</feature>
<dbReference type="InterPro" id="IPR008664">
    <property type="entry name" value="LISCH7"/>
</dbReference>
<keyword evidence="5" id="KW-0965">Cell junction</keyword>
<evidence type="ECO:0000256" key="4">
    <source>
        <dbReference type="ARBA" id="ARBA00022692"/>
    </source>
</evidence>
<dbReference type="InterPro" id="IPR013783">
    <property type="entry name" value="Ig-like_fold"/>
</dbReference>
<dbReference type="Gene3D" id="2.60.40.10">
    <property type="entry name" value="Immunoglobulins"/>
    <property type="match status" value="1"/>
</dbReference>
<evidence type="ECO:0000256" key="12">
    <source>
        <dbReference type="SAM" id="Phobius"/>
    </source>
</evidence>